<keyword evidence="2" id="KW-0732">Signal</keyword>
<feature type="signal peptide" evidence="2">
    <location>
        <begin position="1"/>
        <end position="19"/>
    </location>
</feature>
<evidence type="ECO:0000259" key="3">
    <source>
        <dbReference type="Pfam" id="PF12948"/>
    </source>
</evidence>
<dbReference type="InterPro" id="IPR024781">
    <property type="entry name" value="MSP_C"/>
</dbReference>
<accession>A0A0Y9ZU09</accession>
<name>A0A0Y9ZU09_PLABE</name>
<feature type="compositionally biased region" description="Low complexity" evidence="1">
    <location>
        <begin position="82"/>
        <end position="101"/>
    </location>
</feature>
<proteinExistence type="predicted"/>
<gene>
    <name evidence="4" type="primary">MSRP2</name>
    <name evidence="4" type="ORF">PBK173_000409900</name>
</gene>
<evidence type="ECO:0000313" key="5">
    <source>
        <dbReference type="Proteomes" id="UP000069549"/>
    </source>
</evidence>
<protein>
    <submittedName>
        <fullName evidence="4">MSP7-like protein</fullName>
    </submittedName>
</protein>
<feature type="domain" description="Merozoite surface protein C-terminal" evidence="3">
    <location>
        <begin position="173"/>
        <end position="293"/>
    </location>
</feature>
<feature type="compositionally biased region" description="Pro residues" evidence="1">
    <location>
        <begin position="307"/>
        <end position="321"/>
    </location>
</feature>
<feature type="compositionally biased region" description="Gly residues" evidence="1">
    <location>
        <begin position="102"/>
        <end position="111"/>
    </location>
</feature>
<evidence type="ECO:0000256" key="2">
    <source>
        <dbReference type="SAM" id="SignalP"/>
    </source>
</evidence>
<reference evidence="4 5" key="1">
    <citation type="submission" date="2016-02" db="EMBL/GenBank/DDBJ databases">
        <authorList>
            <consortium name="Pathogen Informatics"/>
        </authorList>
    </citation>
    <scope>NUCLEOTIDE SEQUENCE [LARGE SCALE GENOMIC DNA]</scope>
    <source>
        <strain evidence="4 5">K173</strain>
    </source>
</reference>
<feature type="chain" id="PRO_5007079259" evidence="2">
    <location>
        <begin position="20"/>
        <end position="341"/>
    </location>
</feature>
<feature type="compositionally biased region" description="Gly residues" evidence="1">
    <location>
        <begin position="121"/>
        <end position="154"/>
    </location>
</feature>
<dbReference type="VEuPathDB" id="PlasmoDB:PBANKA_1349000"/>
<dbReference type="Pfam" id="PF12948">
    <property type="entry name" value="MSP7_C"/>
    <property type="match status" value="1"/>
</dbReference>
<organism evidence="4 5">
    <name type="scientific">Plasmodium berghei</name>
    <dbReference type="NCBI Taxonomy" id="5821"/>
    <lineage>
        <taxon>Eukaryota</taxon>
        <taxon>Sar</taxon>
        <taxon>Alveolata</taxon>
        <taxon>Apicomplexa</taxon>
        <taxon>Aconoidasida</taxon>
        <taxon>Haemosporida</taxon>
        <taxon>Plasmodiidae</taxon>
        <taxon>Plasmodium</taxon>
        <taxon>Plasmodium (Vinckeia)</taxon>
    </lineage>
</organism>
<dbReference type="EMBL" id="LT160033">
    <property type="protein sequence ID" value="CXJ01280.1"/>
    <property type="molecule type" value="Genomic_DNA"/>
</dbReference>
<dbReference type="Proteomes" id="UP000069549">
    <property type="component" value="Chromosome 13"/>
</dbReference>
<evidence type="ECO:0000256" key="1">
    <source>
        <dbReference type="SAM" id="MobiDB-lite"/>
    </source>
</evidence>
<sequence length="341" mass="36151">MKGKIALLSSLLLLNWVLSENIDTPEDQINELTEKLNKFEQQISSNQVSEDAVSDEIAELKMKIDELKKESKDYDNDEVEGNAEPSSGEGASGASGPATGVSGAGGTGGTDGQSVQNAQVGSGGQIEAGGAGGAGGQGVAGAQGAQGGSSGGGVESRVDQPASPSRKANGTGIKYLDTIYDEILTNSENKNLINDNENHSKYREFKKKYDNFAITPKESEIIKDLLIKMFVTNSNNKLNELLAVFKKALHDNKFAEELNNLISGIYAFSKRHNYLVTEKEEYKEKYEKLYENISKMFQTSSFQTPPIQTPPSSPPPAPASPPEASAPAASAPAASVPAASS</sequence>
<feature type="compositionally biased region" description="Low complexity" evidence="1">
    <location>
        <begin position="322"/>
        <end position="341"/>
    </location>
</feature>
<feature type="region of interest" description="Disordered" evidence="1">
    <location>
        <begin position="68"/>
        <end position="170"/>
    </location>
</feature>
<feature type="region of interest" description="Disordered" evidence="1">
    <location>
        <begin position="300"/>
        <end position="341"/>
    </location>
</feature>
<evidence type="ECO:0000313" key="4">
    <source>
        <dbReference type="EMBL" id="CXJ01280.1"/>
    </source>
</evidence>
<dbReference type="AlphaFoldDB" id="A0A0Y9ZU09"/>